<sequence>MSRKTEQTTTQLVNLDAVRAETAVYHDAADAAERLIAARRTLAEMGASVEIPALPDGLSMDDVLDAFAETDPVTERRQ</sequence>
<protein>
    <submittedName>
        <fullName evidence="1">Uncharacterized protein</fullName>
    </submittedName>
</protein>
<dbReference type="Proteomes" id="UP000314616">
    <property type="component" value="Chromosome"/>
</dbReference>
<dbReference type="RefSeq" id="WP_139927539.1">
    <property type="nucleotide sequence ID" value="NZ_CP040915.1"/>
</dbReference>
<reference evidence="1 2" key="1">
    <citation type="submission" date="2019-05" db="EMBL/GenBank/DDBJ databases">
        <title>Georgenia *** sp. nov., and Georgenia *** sp. nov., isolated from the intestinal contents of plateau pika (Ochotona curzoniae) in the Qinghai-Tibet plateau of China.</title>
        <authorList>
            <person name="Tian Z."/>
        </authorList>
    </citation>
    <scope>NUCLEOTIDE SEQUENCE [LARGE SCALE GENOMIC DNA]</scope>
    <source>
        <strain evidence="1 2">Z443</strain>
    </source>
</reference>
<name>A0A5B8C468_9MICO</name>
<dbReference type="AlphaFoldDB" id="A0A5B8C468"/>
<dbReference type="KEGG" id="gyu:FE374_05130"/>
<organism evidence="1 2">
    <name type="scientific">Georgenia yuyongxinii</name>
    <dbReference type="NCBI Taxonomy" id="2589797"/>
    <lineage>
        <taxon>Bacteria</taxon>
        <taxon>Bacillati</taxon>
        <taxon>Actinomycetota</taxon>
        <taxon>Actinomycetes</taxon>
        <taxon>Micrococcales</taxon>
        <taxon>Bogoriellaceae</taxon>
        <taxon>Georgenia</taxon>
    </lineage>
</organism>
<evidence type="ECO:0000313" key="1">
    <source>
        <dbReference type="EMBL" id="QDC24095.1"/>
    </source>
</evidence>
<gene>
    <name evidence="1" type="ORF">FE374_05130</name>
</gene>
<proteinExistence type="predicted"/>
<evidence type="ECO:0000313" key="2">
    <source>
        <dbReference type="Proteomes" id="UP000314616"/>
    </source>
</evidence>
<accession>A0A5B8C468</accession>
<dbReference type="EMBL" id="CP040915">
    <property type="protein sequence ID" value="QDC24095.1"/>
    <property type="molecule type" value="Genomic_DNA"/>
</dbReference>